<evidence type="ECO:0000256" key="1">
    <source>
        <dbReference type="ARBA" id="ARBA00001966"/>
    </source>
</evidence>
<evidence type="ECO:0000256" key="4">
    <source>
        <dbReference type="ARBA" id="ARBA00023004"/>
    </source>
</evidence>
<evidence type="ECO:0000313" key="9">
    <source>
        <dbReference type="EMBL" id="CRF35683.1"/>
    </source>
</evidence>
<dbReference type="OrthoDB" id="9805809at2"/>
<dbReference type="EMBL" id="CVLB01000004">
    <property type="protein sequence ID" value="CRF35683.1"/>
    <property type="molecule type" value="Genomic_DNA"/>
</dbReference>
<dbReference type="InterPro" id="IPR023867">
    <property type="entry name" value="Sulphatase_maturase_rSAM"/>
</dbReference>
<evidence type="ECO:0000313" key="10">
    <source>
        <dbReference type="Proteomes" id="UP000043763"/>
    </source>
</evidence>
<dbReference type="Pfam" id="PF04055">
    <property type="entry name" value="Radical_SAM"/>
    <property type="match status" value="1"/>
</dbReference>
<comment type="cofactor">
    <cofactor evidence="1">
        <name>[4Fe-4S] cluster</name>
        <dbReference type="ChEBI" id="CHEBI:49883"/>
    </cofactor>
</comment>
<keyword evidence="5" id="KW-0411">Iron-sulfur</keyword>
<evidence type="ECO:0000256" key="6">
    <source>
        <dbReference type="ARBA" id="ARBA00023601"/>
    </source>
</evidence>
<keyword evidence="10" id="KW-1185">Reference proteome</keyword>
<dbReference type="Pfam" id="PF13186">
    <property type="entry name" value="SPASM"/>
    <property type="match status" value="1"/>
</dbReference>
<evidence type="ECO:0000259" key="8">
    <source>
        <dbReference type="Pfam" id="PF13186"/>
    </source>
</evidence>
<dbReference type="Gene3D" id="3.20.20.70">
    <property type="entry name" value="Aldolase class I"/>
    <property type="match status" value="1"/>
</dbReference>
<comment type="similarity">
    <text evidence="6">Belongs to the radical SAM superfamily. Anaerobic sulfatase-maturating enzyme family.</text>
</comment>
<organism evidence="9 10">
    <name type="scientific">Brachyspira suanatina</name>
    <dbReference type="NCBI Taxonomy" id="381802"/>
    <lineage>
        <taxon>Bacteria</taxon>
        <taxon>Pseudomonadati</taxon>
        <taxon>Spirochaetota</taxon>
        <taxon>Spirochaetia</taxon>
        <taxon>Brachyspirales</taxon>
        <taxon>Brachyspiraceae</taxon>
        <taxon>Brachyspira</taxon>
    </lineage>
</organism>
<dbReference type="GO" id="GO:0016491">
    <property type="term" value="F:oxidoreductase activity"/>
    <property type="evidence" value="ECO:0007669"/>
    <property type="project" value="InterPro"/>
</dbReference>
<gene>
    <name evidence="9" type="ORF">BRSU_2803</name>
</gene>
<sequence length="321" mass="38149">MNKKTIEKIAWWIPIKKLRNNFREKMYSNIIPENIIDYNNKVKTIYNYRKIKLIHLETHNRCNNDCQFCPVSVGNEKREYHKMSEELFIKIMNDLSKMNYNQSISLFCNNEPFLDTRIVDFFRIAKEKLPNAFHYIMTNGLIVSLEQFKESYKYLDMFLIDNYNNNNELNPKAKIIYDFCMQNPEYKEKTIILMRRKDEILSSRAGNSPNRQTSLQKIKHLCSLPNHQFIIRPDGKISLCCNDAWGQMTLGDLNKNTVEEIFNSRYHNKICKKLLKGRDKITICEYCDYVDDLNITYNRIVNNIPSDGLTRHKNNPANILK</sequence>
<dbReference type="CDD" id="cd01335">
    <property type="entry name" value="Radical_SAM"/>
    <property type="match status" value="1"/>
</dbReference>
<dbReference type="PANTHER" id="PTHR43273:SF3">
    <property type="entry name" value="ANAEROBIC SULFATASE-MATURATING ENZYME HOMOLOG ASLB-RELATED"/>
    <property type="match status" value="1"/>
</dbReference>
<dbReference type="InterPro" id="IPR013785">
    <property type="entry name" value="Aldolase_TIM"/>
</dbReference>
<protein>
    <submittedName>
        <fullName evidence="9">Radical SAM domain-containing protein</fullName>
    </submittedName>
</protein>
<dbReference type="GO" id="GO:0046872">
    <property type="term" value="F:metal ion binding"/>
    <property type="evidence" value="ECO:0007669"/>
    <property type="project" value="UniProtKB-KW"/>
</dbReference>
<dbReference type="CDD" id="cd21109">
    <property type="entry name" value="SPASM"/>
    <property type="match status" value="1"/>
</dbReference>
<accession>A0A0G4KBK5</accession>
<feature type="domain" description="4Fe4S-binding SPASM" evidence="8">
    <location>
        <begin position="222"/>
        <end position="288"/>
    </location>
</feature>
<dbReference type="AlphaFoldDB" id="A0A0G4KBK5"/>
<keyword evidence="3" id="KW-0479">Metal-binding</keyword>
<dbReference type="SUPFAM" id="SSF102114">
    <property type="entry name" value="Radical SAM enzymes"/>
    <property type="match status" value="1"/>
</dbReference>
<dbReference type="SFLD" id="SFLDS00029">
    <property type="entry name" value="Radical_SAM"/>
    <property type="match status" value="1"/>
</dbReference>
<evidence type="ECO:0000259" key="7">
    <source>
        <dbReference type="Pfam" id="PF04055"/>
    </source>
</evidence>
<keyword evidence="4" id="KW-0408">Iron</keyword>
<name>A0A0G4KBK5_9SPIR</name>
<feature type="domain" description="Radical SAM core" evidence="7">
    <location>
        <begin position="58"/>
        <end position="150"/>
    </location>
</feature>
<keyword evidence="2" id="KW-0949">S-adenosyl-L-methionine</keyword>
<reference evidence="10" key="1">
    <citation type="submission" date="2015-04" db="EMBL/GenBank/DDBJ databases">
        <authorList>
            <person name="Mushtaq Mamoona"/>
        </authorList>
    </citation>
    <scope>NUCLEOTIDE SEQUENCE [LARGE SCALE GENOMIC DNA]</scope>
    <source>
        <strain evidence="10">AN4859/03</strain>
    </source>
</reference>
<dbReference type="InterPro" id="IPR023885">
    <property type="entry name" value="4Fe4S-binding_SPASM_dom"/>
</dbReference>
<evidence type="ECO:0000256" key="3">
    <source>
        <dbReference type="ARBA" id="ARBA00022723"/>
    </source>
</evidence>
<evidence type="ECO:0000256" key="5">
    <source>
        <dbReference type="ARBA" id="ARBA00023014"/>
    </source>
</evidence>
<proteinExistence type="inferred from homology"/>
<dbReference type="PANTHER" id="PTHR43273">
    <property type="entry name" value="ANAEROBIC SULFATASE-MATURATING ENZYME HOMOLOG ASLB-RELATED"/>
    <property type="match status" value="1"/>
</dbReference>
<dbReference type="InterPro" id="IPR058240">
    <property type="entry name" value="rSAM_sf"/>
</dbReference>
<dbReference type="Proteomes" id="UP000043763">
    <property type="component" value="Unassembled WGS sequence"/>
</dbReference>
<dbReference type="InterPro" id="IPR007197">
    <property type="entry name" value="rSAM"/>
</dbReference>
<dbReference type="RefSeq" id="WP_048596169.1">
    <property type="nucleotide sequence ID" value="NZ_CVLB01000004.1"/>
</dbReference>
<evidence type="ECO:0000256" key="2">
    <source>
        <dbReference type="ARBA" id="ARBA00022691"/>
    </source>
</evidence>
<dbReference type="GO" id="GO:0051536">
    <property type="term" value="F:iron-sulfur cluster binding"/>
    <property type="evidence" value="ECO:0007669"/>
    <property type="project" value="UniProtKB-KW"/>
</dbReference>